<evidence type="ECO:0000313" key="2">
    <source>
        <dbReference type="Proteomes" id="UP000274843"/>
    </source>
</evidence>
<sequence length="212" mass="23101">MDDNELVLLVDMDGTLVDSDEAQVRSWTAWAAGHRLNPGPFLDAQGRTARDKITEFAPWLDVESETRRIAAMEAEERSGVRALPGALDLWRSNQRFAVVTSADEKLARVRLDAAGLDVRRPETIVTADDVTKGKPDPEPYLLAARRLGVDPARCTVVEDAPAGVEAGLAAGMEVVALTTTAHERDVAFAHIVVRTLDELLLTHSDTIRKVAL</sequence>
<dbReference type="RefSeq" id="WP_208722441.1">
    <property type="nucleotide sequence ID" value="NZ_RKHY01000001.1"/>
</dbReference>
<dbReference type="Pfam" id="PF00702">
    <property type="entry name" value="Hydrolase"/>
    <property type="match status" value="1"/>
</dbReference>
<dbReference type="SFLD" id="SFLDG01129">
    <property type="entry name" value="C1.5:_HAD__Beta-PGM__Phosphata"/>
    <property type="match status" value="1"/>
</dbReference>
<reference evidence="1 2" key="1">
    <citation type="submission" date="2018-11" db="EMBL/GenBank/DDBJ databases">
        <title>Sequencing the genomes of 1000 actinobacteria strains.</title>
        <authorList>
            <person name="Klenk H.-P."/>
        </authorList>
    </citation>
    <scope>NUCLEOTIDE SEQUENCE [LARGE SCALE GENOMIC DNA]</scope>
    <source>
        <strain evidence="1 2">DSM 44348</strain>
    </source>
</reference>
<keyword evidence="2" id="KW-1185">Reference proteome</keyword>
<dbReference type="PANTHER" id="PTHR43481">
    <property type="entry name" value="FRUCTOSE-1-PHOSPHATE PHOSPHATASE"/>
    <property type="match status" value="1"/>
</dbReference>
<dbReference type="InterPro" id="IPR006439">
    <property type="entry name" value="HAD-SF_hydro_IA"/>
</dbReference>
<dbReference type="NCBIfam" id="TIGR01509">
    <property type="entry name" value="HAD-SF-IA-v3"/>
    <property type="match status" value="1"/>
</dbReference>
<evidence type="ECO:0000313" key="1">
    <source>
        <dbReference type="EMBL" id="ROS43965.1"/>
    </source>
</evidence>
<dbReference type="Gene3D" id="1.10.150.240">
    <property type="entry name" value="Putative phosphatase, domain 2"/>
    <property type="match status" value="1"/>
</dbReference>
<comment type="caution">
    <text evidence="1">The sequence shown here is derived from an EMBL/GenBank/DDBJ whole genome shotgun (WGS) entry which is preliminary data.</text>
</comment>
<protein>
    <submittedName>
        <fullName evidence="1">Sugar-phosphatase</fullName>
    </submittedName>
</protein>
<dbReference type="Gene3D" id="3.40.50.1000">
    <property type="entry name" value="HAD superfamily/HAD-like"/>
    <property type="match status" value="1"/>
</dbReference>
<proteinExistence type="predicted"/>
<gene>
    <name evidence="1" type="ORF">EDD35_6386</name>
</gene>
<dbReference type="SFLD" id="SFLDS00003">
    <property type="entry name" value="Haloacid_Dehalogenase"/>
    <property type="match status" value="1"/>
</dbReference>
<name>A0A3N2H757_9PSEU</name>
<dbReference type="AlphaFoldDB" id="A0A3N2H757"/>
<dbReference type="PANTHER" id="PTHR43481:SF4">
    <property type="entry name" value="GLYCEROL-1-PHOSPHATE PHOSPHOHYDROLASE 1-RELATED"/>
    <property type="match status" value="1"/>
</dbReference>
<dbReference type="GO" id="GO:0050308">
    <property type="term" value="F:sugar-phosphatase activity"/>
    <property type="evidence" value="ECO:0007669"/>
    <property type="project" value="TreeGrafter"/>
</dbReference>
<organism evidence="1 2">
    <name type="scientific">Amycolatopsis thermoflava</name>
    <dbReference type="NCBI Taxonomy" id="84480"/>
    <lineage>
        <taxon>Bacteria</taxon>
        <taxon>Bacillati</taxon>
        <taxon>Actinomycetota</taxon>
        <taxon>Actinomycetes</taxon>
        <taxon>Pseudonocardiales</taxon>
        <taxon>Pseudonocardiaceae</taxon>
        <taxon>Amycolatopsis</taxon>
        <taxon>Amycolatopsis methanolica group</taxon>
    </lineage>
</organism>
<dbReference type="InterPro" id="IPR036412">
    <property type="entry name" value="HAD-like_sf"/>
</dbReference>
<dbReference type="InterPro" id="IPR023198">
    <property type="entry name" value="PGP-like_dom2"/>
</dbReference>
<dbReference type="Proteomes" id="UP000274843">
    <property type="component" value="Unassembled WGS sequence"/>
</dbReference>
<dbReference type="GeneID" id="301847652"/>
<dbReference type="InterPro" id="IPR051806">
    <property type="entry name" value="HAD-like_SPP"/>
</dbReference>
<dbReference type="SUPFAM" id="SSF56784">
    <property type="entry name" value="HAD-like"/>
    <property type="match status" value="1"/>
</dbReference>
<dbReference type="EMBL" id="RKHY01000001">
    <property type="protein sequence ID" value="ROS43965.1"/>
    <property type="molecule type" value="Genomic_DNA"/>
</dbReference>
<accession>A0A3N2H757</accession>
<dbReference type="InterPro" id="IPR023214">
    <property type="entry name" value="HAD_sf"/>
</dbReference>